<organism evidence="2 3">
    <name type="scientific">Hohenbuehelia grisea</name>
    <dbReference type="NCBI Taxonomy" id="104357"/>
    <lineage>
        <taxon>Eukaryota</taxon>
        <taxon>Fungi</taxon>
        <taxon>Dikarya</taxon>
        <taxon>Basidiomycota</taxon>
        <taxon>Agaricomycotina</taxon>
        <taxon>Agaricomycetes</taxon>
        <taxon>Agaricomycetidae</taxon>
        <taxon>Agaricales</taxon>
        <taxon>Pleurotineae</taxon>
        <taxon>Pleurotaceae</taxon>
        <taxon>Hohenbuehelia</taxon>
    </lineage>
</organism>
<evidence type="ECO:0000313" key="2">
    <source>
        <dbReference type="EMBL" id="KAL0957135.1"/>
    </source>
</evidence>
<comment type="caution">
    <text evidence="2">The sequence shown here is derived from an EMBL/GenBank/DDBJ whole genome shotgun (WGS) entry which is preliminary data.</text>
</comment>
<dbReference type="InterPro" id="IPR007594">
    <property type="entry name" value="RFT1"/>
</dbReference>
<dbReference type="Proteomes" id="UP001556367">
    <property type="component" value="Unassembled WGS sequence"/>
</dbReference>
<dbReference type="Pfam" id="PF04506">
    <property type="entry name" value="Rft-1"/>
    <property type="match status" value="1"/>
</dbReference>
<evidence type="ECO:0000313" key="3">
    <source>
        <dbReference type="Proteomes" id="UP001556367"/>
    </source>
</evidence>
<keyword evidence="1" id="KW-0813">Transport</keyword>
<proteinExistence type="inferred from homology"/>
<gene>
    <name evidence="2" type="ORF">HGRIS_003227</name>
</gene>
<comment type="similarity">
    <text evidence="1">Belongs to the RFT1 family.</text>
</comment>
<keyword evidence="1" id="KW-0812">Transmembrane</keyword>
<accession>A0ABR3JNU5</accession>
<comment type="subcellular location">
    <subcellularLocation>
        <location evidence="1">Endoplasmic reticulum membrane</location>
        <topology evidence="1">Multi-pass membrane protein</topology>
    </subcellularLocation>
</comment>
<feature type="transmembrane region" description="Helical" evidence="1">
    <location>
        <begin position="113"/>
        <end position="135"/>
    </location>
</feature>
<comment type="caution">
    <text evidence="1">Lacks conserved residue(s) required for the propagation of feature annotation.</text>
</comment>
<keyword evidence="1" id="KW-0256">Endoplasmic reticulum</keyword>
<protein>
    <recommendedName>
        <fullName evidence="1">Man(5)GlcNAc(2)-PP-dolichol translocation protein RFT1</fullName>
    </recommendedName>
</protein>
<dbReference type="EMBL" id="JASNQZ010000006">
    <property type="protein sequence ID" value="KAL0957135.1"/>
    <property type="molecule type" value="Genomic_DNA"/>
</dbReference>
<sequence length="162" mass="17672">MMLFSAMFISTAIALYQIGYGDVSLVYANIVGLSMQILYVALFASNYLHRQTETLTSTSSTRPRLLTRHNILPDARLLLTCATAQGIVTYSPRRRRIAQRVAAVMLGQQSKMYLLSQPVVVHVGLGGVLGLAYLARTSVGGRGCNVQWDPSGSWLLTNLAHG</sequence>
<feature type="transmembrane region" description="Helical" evidence="1">
    <location>
        <begin position="24"/>
        <end position="44"/>
    </location>
</feature>
<reference evidence="3" key="1">
    <citation type="submission" date="2024-06" db="EMBL/GenBank/DDBJ databases">
        <title>Multi-omics analyses provide insights into the biosynthesis of the anticancer antibiotic pleurotin in Hohenbuehelia grisea.</title>
        <authorList>
            <person name="Weaver J.A."/>
            <person name="Alberti F."/>
        </authorList>
    </citation>
    <scope>NUCLEOTIDE SEQUENCE [LARGE SCALE GENOMIC DNA]</scope>
    <source>
        <strain evidence="3">T-177</strain>
    </source>
</reference>
<evidence type="ECO:0000256" key="1">
    <source>
        <dbReference type="RuleBase" id="RU365067"/>
    </source>
</evidence>
<name>A0ABR3JNU5_9AGAR</name>
<keyword evidence="1" id="KW-0472">Membrane</keyword>
<comment type="function">
    <text evidence="1">Intramembrane glycolipid transporter that operates in the biosynthetic pathway of dolichol-linked oligosaccharides, the glycan precursors employed in protein asparagine (N)-glycosylation. The sequential addition of sugars to dolichol pyrophosphate produces dolichol-linked oligosaccharides containing fourteen sugars, including two GlcNAcs, nine mannoses and three glucoses. Once assembled, the oligosaccharide is transferred from the lipid to nascent proteins by oligosaccharyltransferases. The assembly of dolichol-linked oligosaccharides begins on the cytosolic side of the endoplasmic reticulum membrane and finishes in its lumen. RFT1 could mediate the translocation of the cytosolically oriented intermediate DolPP-GlcNAc2Man5, produced by ALG11, into the ER lumen where dolichol-linked oligosaccharides assembly continues. However, the intramembrane lipid transporter activity could not be confirmed in vitro.</text>
</comment>
<keyword evidence="1" id="KW-1133">Transmembrane helix</keyword>
<keyword evidence="3" id="KW-1185">Reference proteome</keyword>